<sequence>MHVAVYPLNARTHLALLACVPCFSRLLSNPCEGLAALVFESVGSVRGRRRMTSVV</sequence>
<protein>
    <submittedName>
        <fullName evidence="1">Uncharacterized protein</fullName>
    </submittedName>
</protein>
<accession>A0A7U2I673</accession>
<evidence type="ECO:0000313" key="2">
    <source>
        <dbReference type="Proteomes" id="UP000663193"/>
    </source>
</evidence>
<dbReference type="AlphaFoldDB" id="A0A7U2I673"/>
<proteinExistence type="predicted"/>
<evidence type="ECO:0000313" key="1">
    <source>
        <dbReference type="EMBL" id="QRD01342.1"/>
    </source>
</evidence>
<dbReference type="VEuPathDB" id="FungiDB:JI435_416460"/>
<name>A0A7U2I673_PHANO</name>
<organism evidence="1 2">
    <name type="scientific">Phaeosphaeria nodorum (strain SN15 / ATCC MYA-4574 / FGSC 10173)</name>
    <name type="common">Glume blotch fungus</name>
    <name type="synonym">Parastagonospora nodorum</name>
    <dbReference type="NCBI Taxonomy" id="321614"/>
    <lineage>
        <taxon>Eukaryota</taxon>
        <taxon>Fungi</taxon>
        <taxon>Dikarya</taxon>
        <taxon>Ascomycota</taxon>
        <taxon>Pezizomycotina</taxon>
        <taxon>Dothideomycetes</taxon>
        <taxon>Pleosporomycetidae</taxon>
        <taxon>Pleosporales</taxon>
        <taxon>Pleosporineae</taxon>
        <taxon>Phaeosphaeriaceae</taxon>
        <taxon>Parastagonospora</taxon>
    </lineage>
</organism>
<keyword evidence="2" id="KW-1185">Reference proteome</keyword>
<reference evidence="2" key="1">
    <citation type="journal article" date="2021" name="BMC Genomics">
        <title>Chromosome-level genome assembly and manually-curated proteome of model necrotroph Parastagonospora nodorum Sn15 reveals a genome-wide trove of candidate effector homologs, and redundancy of virulence-related functions within an accessory chromosome.</title>
        <authorList>
            <person name="Bertazzoni S."/>
            <person name="Jones D.A.B."/>
            <person name="Phan H.T."/>
            <person name="Tan K.-C."/>
            <person name="Hane J.K."/>
        </authorList>
    </citation>
    <scope>NUCLEOTIDE SEQUENCE [LARGE SCALE GENOMIC DNA]</scope>
    <source>
        <strain evidence="2">SN15 / ATCC MYA-4574 / FGSC 10173)</strain>
    </source>
</reference>
<dbReference type="Proteomes" id="UP000663193">
    <property type="component" value="Chromosome 12"/>
</dbReference>
<gene>
    <name evidence="1" type="ORF">JI435_416460</name>
</gene>
<dbReference type="EMBL" id="CP069034">
    <property type="protein sequence ID" value="QRD01342.1"/>
    <property type="molecule type" value="Genomic_DNA"/>
</dbReference>